<proteinExistence type="predicted"/>
<reference evidence="2" key="1">
    <citation type="journal article" date="2020" name="Nature">
        <title>Giant virus diversity and host interactions through global metagenomics.</title>
        <authorList>
            <person name="Schulz F."/>
            <person name="Roux S."/>
            <person name="Paez-Espino D."/>
            <person name="Jungbluth S."/>
            <person name="Walsh D.A."/>
            <person name="Denef V.J."/>
            <person name="McMahon K.D."/>
            <person name="Konstantinidis K.T."/>
            <person name="Eloe-Fadrosh E.A."/>
            <person name="Kyrpides N.C."/>
            <person name="Woyke T."/>
        </authorList>
    </citation>
    <scope>NUCLEOTIDE SEQUENCE</scope>
    <source>
        <strain evidence="2">GVMAG-M-3300021962-46</strain>
    </source>
</reference>
<keyword evidence="1" id="KW-0472">Membrane</keyword>
<keyword evidence="1" id="KW-1133">Transmembrane helix</keyword>
<accession>A0A6C0CS77</accession>
<evidence type="ECO:0000313" key="2">
    <source>
        <dbReference type="EMBL" id="QHT07002.1"/>
    </source>
</evidence>
<protein>
    <submittedName>
        <fullName evidence="2">Uncharacterized protein</fullName>
    </submittedName>
</protein>
<dbReference type="EMBL" id="MN739479">
    <property type="protein sequence ID" value="QHT07002.1"/>
    <property type="molecule type" value="Genomic_DNA"/>
</dbReference>
<evidence type="ECO:0000256" key="1">
    <source>
        <dbReference type="SAM" id="Phobius"/>
    </source>
</evidence>
<feature type="transmembrane region" description="Helical" evidence="1">
    <location>
        <begin position="243"/>
        <end position="265"/>
    </location>
</feature>
<dbReference type="AlphaFoldDB" id="A0A6C0CS77"/>
<organism evidence="2">
    <name type="scientific">viral metagenome</name>
    <dbReference type="NCBI Taxonomy" id="1070528"/>
    <lineage>
        <taxon>unclassified sequences</taxon>
        <taxon>metagenomes</taxon>
        <taxon>organismal metagenomes</taxon>
    </lineage>
</organism>
<keyword evidence="1" id="KW-0812">Transmembrane</keyword>
<name>A0A6C0CS77_9ZZZZ</name>
<sequence>MAQYCTLQEAYNIPSFSRKKKNCMPLDPNASADPYNPFTEQRGREQAKVIKESFQNTNTQDAMGENEKVTYKGLKQDYDFYCKDYNICALEGFTADEKPSGKMFNQKVTSMSKDKCPPSEALAYEYPISDGDKAKFQAALKVALNQMEYPSVSSENLNAAQGIPRKGDISKVKGYVDEELESYMKVHEMKAAPKIQPITEQTPPTELPGFDTKPGKLAPFSNDVQPQHGKTYLPRNFTQTNAIWMDLLLFVASGILLIFLLEQLYKIALMSGMKKTIQAMDTLIRLQQKSH</sequence>